<reference evidence="1" key="1">
    <citation type="journal article" date="2015" name="Nature">
        <title>Complex archaea that bridge the gap between prokaryotes and eukaryotes.</title>
        <authorList>
            <person name="Spang A."/>
            <person name="Saw J.H."/>
            <person name="Jorgensen S.L."/>
            <person name="Zaremba-Niedzwiedzka K."/>
            <person name="Martijn J."/>
            <person name="Lind A.E."/>
            <person name="van Eijk R."/>
            <person name="Schleper C."/>
            <person name="Guy L."/>
            <person name="Ettema T.J."/>
        </authorList>
    </citation>
    <scope>NUCLEOTIDE SEQUENCE</scope>
</reference>
<name>A0A0F9CPY0_9ZZZZ</name>
<dbReference type="AlphaFoldDB" id="A0A0F9CPY0"/>
<evidence type="ECO:0000313" key="1">
    <source>
        <dbReference type="EMBL" id="KKL51418.1"/>
    </source>
</evidence>
<proteinExistence type="predicted"/>
<gene>
    <name evidence="1" type="ORF">LCGC14_2295640</name>
</gene>
<organism evidence="1">
    <name type="scientific">marine sediment metagenome</name>
    <dbReference type="NCBI Taxonomy" id="412755"/>
    <lineage>
        <taxon>unclassified sequences</taxon>
        <taxon>metagenomes</taxon>
        <taxon>ecological metagenomes</taxon>
    </lineage>
</organism>
<dbReference type="Gene3D" id="6.20.20.10">
    <property type="match status" value="1"/>
</dbReference>
<accession>A0A0F9CPY0</accession>
<dbReference type="EMBL" id="LAZR01032259">
    <property type="protein sequence ID" value="KKL51418.1"/>
    <property type="molecule type" value="Genomic_DNA"/>
</dbReference>
<dbReference type="InterPro" id="IPR031538">
    <property type="entry name" value="Anti-TRAP"/>
</dbReference>
<sequence>MEEPITITLLNNDISLDRVCWVCEGGKIKYSKEARHQGFWVDGVCDMCKGQGYTLTNAGQAVIDLVKRHLG</sequence>
<protein>
    <submittedName>
        <fullName evidence="1">Uncharacterized protein</fullName>
    </submittedName>
</protein>
<dbReference type="Pfam" id="PF15777">
    <property type="entry name" value="Anti-TRAP"/>
    <property type="match status" value="1"/>
</dbReference>
<comment type="caution">
    <text evidence="1">The sequence shown here is derived from an EMBL/GenBank/DDBJ whole genome shotgun (WGS) entry which is preliminary data.</text>
</comment>